<keyword evidence="3" id="KW-1185">Reference proteome</keyword>
<evidence type="ECO:0000259" key="1">
    <source>
        <dbReference type="Pfam" id="PF23926"/>
    </source>
</evidence>
<organism evidence="2 3">
    <name type="scientific">Gordonia phage BrutonGaster</name>
    <dbReference type="NCBI Taxonomy" id="2530116"/>
    <lineage>
        <taxon>Viruses</taxon>
        <taxon>Duplodnaviria</taxon>
        <taxon>Heunggongvirae</taxon>
        <taxon>Uroviricota</taxon>
        <taxon>Caudoviricetes</taxon>
        <taxon>Oneupvirus</taxon>
        <taxon>Oneupvirus brutongaster</taxon>
    </lineage>
</organism>
<name>A0A482JKH2_9CAUD</name>
<evidence type="ECO:0000313" key="2">
    <source>
        <dbReference type="EMBL" id="QBP33263.1"/>
    </source>
</evidence>
<gene>
    <name evidence="2" type="primary">46</name>
    <name evidence="2" type="ORF">SEA_BRUTONGASTER_46</name>
</gene>
<sequence>MADITYQHVTAEWTHLIEDGMVDLDGNPDEVGVTGNVRFIPTIDKSAPAYPTGDPTRSVTLAEIPGIVANGVLEDSQGREGVWLAATIGGRPIQWTAQLNLRHNNTVIKTRDITFMPPESGTELRLNDVAEDPDIDWGGNRPTPRVDINLPTIGDYVYTYTLSTGTFDPDAELFYVFGLDDPTRWDFDIDEDVASIHKVGTAVAEIEAGTRYWLMLKESVTAPTIELQTGIVKKVMF</sequence>
<accession>A0A482JKH2</accession>
<proteinExistence type="predicted"/>
<dbReference type="EMBL" id="MK524501">
    <property type="protein sequence ID" value="QBP33263.1"/>
    <property type="molecule type" value="Genomic_DNA"/>
</dbReference>
<feature type="domain" description="LtfC/p132/Gp6 beta-sandwich" evidence="1">
    <location>
        <begin position="143"/>
        <end position="225"/>
    </location>
</feature>
<dbReference type="RefSeq" id="YP_009820560.1">
    <property type="nucleotide sequence ID" value="NC_048169.1"/>
</dbReference>
<reference evidence="2 3" key="1">
    <citation type="submission" date="2019-02" db="EMBL/GenBank/DDBJ databases">
        <authorList>
            <person name="Rowley M."/>
            <person name="Stucki C."/>
            <person name="Ghiringhelli B."/>
            <person name="Naegele L."/>
            <person name="Emmons C.B."/>
            <person name="Slowan-Pomeroy T."/>
            <person name="Briggs L.A."/>
            <person name="Garlena R.A."/>
            <person name="Russell D.A."/>
            <person name="Pope W.H."/>
            <person name="Molloy S.D."/>
            <person name="Jacobs-Sera D."/>
            <person name="Hatfull G.F."/>
        </authorList>
    </citation>
    <scope>NUCLEOTIDE SEQUENCE [LARGE SCALE GENOMIC DNA]</scope>
</reference>
<dbReference type="Proteomes" id="UP000295568">
    <property type="component" value="Segment"/>
</dbReference>
<evidence type="ECO:0000313" key="3">
    <source>
        <dbReference type="Proteomes" id="UP000295568"/>
    </source>
</evidence>
<protein>
    <submittedName>
        <fullName evidence="2">Minor tail protein</fullName>
    </submittedName>
</protein>
<dbReference type="Pfam" id="PF23926">
    <property type="entry name" value="LtfC"/>
    <property type="match status" value="1"/>
</dbReference>
<dbReference type="KEGG" id="vg:55012004"/>
<dbReference type="InterPro" id="IPR055688">
    <property type="entry name" value="LtfC/p132/Gp6_b-sand"/>
</dbReference>
<dbReference type="GeneID" id="55012004"/>